<comment type="caution">
    <text evidence="1">The sequence shown here is derived from an EMBL/GenBank/DDBJ whole genome shotgun (WGS) entry which is preliminary data.</text>
</comment>
<evidence type="ECO:0000313" key="1">
    <source>
        <dbReference type="EMBL" id="GIY49017.1"/>
    </source>
</evidence>
<accession>A0AAV4TVX0</accession>
<dbReference type="Proteomes" id="UP001054837">
    <property type="component" value="Unassembled WGS sequence"/>
</dbReference>
<keyword evidence="2" id="KW-1185">Reference proteome</keyword>
<evidence type="ECO:0000313" key="2">
    <source>
        <dbReference type="Proteomes" id="UP001054837"/>
    </source>
</evidence>
<protein>
    <submittedName>
        <fullName evidence="1">Uncharacterized protein</fullName>
    </submittedName>
</protein>
<sequence length="101" mass="11789">METPQFELHMCPFDASNFTFNKARHFISSFYFRATKINHTTPETVLCKKNEARFQRRSNARVYRQMGHYLPFIFGADPLTTLPLLSAECYTFAGPPKKKSF</sequence>
<name>A0AAV4TVX0_9ARAC</name>
<dbReference type="EMBL" id="BPLQ01010186">
    <property type="protein sequence ID" value="GIY49017.1"/>
    <property type="molecule type" value="Genomic_DNA"/>
</dbReference>
<proteinExistence type="predicted"/>
<reference evidence="1 2" key="1">
    <citation type="submission" date="2021-06" db="EMBL/GenBank/DDBJ databases">
        <title>Caerostris darwini draft genome.</title>
        <authorList>
            <person name="Kono N."/>
            <person name="Arakawa K."/>
        </authorList>
    </citation>
    <scope>NUCLEOTIDE SEQUENCE [LARGE SCALE GENOMIC DNA]</scope>
</reference>
<dbReference type="AlphaFoldDB" id="A0AAV4TVX0"/>
<gene>
    <name evidence="1" type="ORF">CDAR_520181</name>
</gene>
<organism evidence="1 2">
    <name type="scientific">Caerostris darwini</name>
    <dbReference type="NCBI Taxonomy" id="1538125"/>
    <lineage>
        <taxon>Eukaryota</taxon>
        <taxon>Metazoa</taxon>
        <taxon>Ecdysozoa</taxon>
        <taxon>Arthropoda</taxon>
        <taxon>Chelicerata</taxon>
        <taxon>Arachnida</taxon>
        <taxon>Araneae</taxon>
        <taxon>Araneomorphae</taxon>
        <taxon>Entelegynae</taxon>
        <taxon>Araneoidea</taxon>
        <taxon>Araneidae</taxon>
        <taxon>Caerostris</taxon>
    </lineage>
</organism>